<evidence type="ECO:0000313" key="8">
    <source>
        <dbReference type="Proteomes" id="UP000030763"/>
    </source>
</evidence>
<evidence type="ECO:0000256" key="2">
    <source>
        <dbReference type="ARBA" id="ARBA00022723"/>
    </source>
</evidence>
<sequence length="227" mass="25071">MLPFSQGPLGFNSCNERGRRRNARRERYDASVRAPASTIFFSKPSMPNTGFSIDTASASPVITRGAGKLHESDSLPGLQEEALECFRLYDRDGDGLVPVTDVASMLRSLGFVVRVEQIRAFEAEMRRRKTTNVSFETFSSLVTTGLPRAVDPADVLDAFHLLDREKKGSVNVEELHHLLTTIGDPLTEADWQKLLNRTLMTRDSVTPASLKSGTFLRLICAPADGDN</sequence>
<evidence type="ECO:0000256" key="4">
    <source>
        <dbReference type="ARBA" id="ARBA00022990"/>
    </source>
</evidence>
<dbReference type="OMA" id="ECFRLYD"/>
<dbReference type="OrthoDB" id="26525at2759"/>
<dbReference type="PANTHER" id="PTHR23048:SF0">
    <property type="entry name" value="CALMODULIN LIKE 3"/>
    <property type="match status" value="1"/>
</dbReference>
<evidence type="ECO:0000259" key="6">
    <source>
        <dbReference type="PROSITE" id="PS50222"/>
    </source>
</evidence>
<dbReference type="SMART" id="SM00054">
    <property type="entry name" value="EFh"/>
    <property type="match status" value="2"/>
</dbReference>
<name>U6M756_EIMMA</name>
<keyword evidence="2" id="KW-0479">Metal-binding</keyword>
<dbReference type="InterPro" id="IPR050230">
    <property type="entry name" value="CALM/Myosin/TropC-like"/>
</dbReference>
<dbReference type="GO" id="GO:0016460">
    <property type="term" value="C:myosin II complex"/>
    <property type="evidence" value="ECO:0007669"/>
    <property type="project" value="TreeGrafter"/>
</dbReference>
<keyword evidence="4" id="KW-0007">Acetylation</keyword>
<organism evidence="7 8">
    <name type="scientific">Eimeria maxima</name>
    <name type="common">Coccidian parasite</name>
    <dbReference type="NCBI Taxonomy" id="5804"/>
    <lineage>
        <taxon>Eukaryota</taxon>
        <taxon>Sar</taxon>
        <taxon>Alveolata</taxon>
        <taxon>Apicomplexa</taxon>
        <taxon>Conoidasida</taxon>
        <taxon>Coccidia</taxon>
        <taxon>Eucoccidiorida</taxon>
        <taxon>Eimeriorina</taxon>
        <taxon>Eimeriidae</taxon>
        <taxon>Eimeria</taxon>
    </lineage>
</organism>
<dbReference type="PANTHER" id="PTHR23048">
    <property type="entry name" value="MYOSIN LIGHT CHAIN 1, 3"/>
    <property type="match status" value="1"/>
</dbReference>
<keyword evidence="3" id="KW-0677">Repeat</keyword>
<dbReference type="Pfam" id="PF13405">
    <property type="entry name" value="EF-hand_6"/>
    <property type="match status" value="1"/>
</dbReference>
<dbReference type="AlphaFoldDB" id="U6M756"/>
<dbReference type="RefSeq" id="XP_013336511.1">
    <property type="nucleotide sequence ID" value="XM_013481057.1"/>
</dbReference>
<reference evidence="7" key="1">
    <citation type="submission" date="2013-10" db="EMBL/GenBank/DDBJ databases">
        <title>Genomic analysis of the causative agents of coccidiosis in chickens.</title>
        <authorList>
            <person name="Reid A.J."/>
            <person name="Blake D."/>
            <person name="Billington K."/>
            <person name="Browne H."/>
            <person name="Dunn M."/>
            <person name="Hung S."/>
            <person name="Kawahara F."/>
            <person name="Miranda-Saavedra D."/>
            <person name="Mourier T."/>
            <person name="Nagra H."/>
            <person name="Otto T.D."/>
            <person name="Rawlings N."/>
            <person name="Sanchez A."/>
            <person name="Sanders M."/>
            <person name="Subramaniam C."/>
            <person name="Tay Y."/>
            <person name="Dear P."/>
            <person name="Doerig C."/>
            <person name="Gruber A."/>
            <person name="Parkinson J."/>
            <person name="Shirley M."/>
            <person name="Wan K.L."/>
            <person name="Berriman M."/>
            <person name="Tomley F."/>
            <person name="Pain A."/>
        </authorList>
    </citation>
    <scope>NUCLEOTIDE SEQUENCE [LARGE SCALE GENOMIC DNA]</scope>
    <source>
        <strain evidence="7">Weybridge</strain>
    </source>
</reference>
<reference evidence="7" key="2">
    <citation type="submission" date="2013-10" db="EMBL/GenBank/DDBJ databases">
        <authorList>
            <person name="Aslett M."/>
        </authorList>
    </citation>
    <scope>NUCLEOTIDE SEQUENCE [LARGE SCALE GENOMIC DNA]</scope>
    <source>
        <strain evidence="7">Weybridge</strain>
    </source>
</reference>
<evidence type="ECO:0000256" key="1">
    <source>
        <dbReference type="ARBA" id="ARBA00020786"/>
    </source>
</evidence>
<feature type="domain" description="EF-hand" evidence="6">
    <location>
        <begin position="77"/>
        <end position="112"/>
    </location>
</feature>
<dbReference type="InterPro" id="IPR002048">
    <property type="entry name" value="EF_hand_dom"/>
</dbReference>
<dbReference type="VEuPathDB" id="ToxoDB:EMWEY_00025510"/>
<accession>U6M756</accession>
<feature type="domain" description="EF-hand" evidence="6">
    <location>
        <begin position="150"/>
        <end position="185"/>
    </location>
</feature>
<dbReference type="PROSITE" id="PS50222">
    <property type="entry name" value="EF_HAND_2"/>
    <property type="match status" value="2"/>
</dbReference>
<dbReference type="GO" id="GO:0005509">
    <property type="term" value="F:calcium ion binding"/>
    <property type="evidence" value="ECO:0007669"/>
    <property type="project" value="InterPro"/>
</dbReference>
<gene>
    <name evidence="7" type="ORF">EMWEY_00025510</name>
</gene>
<dbReference type="GeneID" id="25336537"/>
<dbReference type="EMBL" id="HG720933">
    <property type="protein sequence ID" value="CDJ59866.1"/>
    <property type="molecule type" value="Genomic_DNA"/>
</dbReference>
<evidence type="ECO:0000256" key="3">
    <source>
        <dbReference type="ARBA" id="ARBA00022737"/>
    </source>
</evidence>
<keyword evidence="8" id="KW-1185">Reference proteome</keyword>
<protein>
    <recommendedName>
        <fullName evidence="1">Calmodulin</fullName>
    </recommendedName>
</protein>
<dbReference type="Gene3D" id="1.10.238.10">
    <property type="entry name" value="EF-hand"/>
    <property type="match status" value="2"/>
</dbReference>
<dbReference type="SUPFAM" id="SSF47473">
    <property type="entry name" value="EF-hand"/>
    <property type="match status" value="1"/>
</dbReference>
<dbReference type="Proteomes" id="UP000030763">
    <property type="component" value="Unassembled WGS sequence"/>
</dbReference>
<evidence type="ECO:0000256" key="5">
    <source>
        <dbReference type="SAM" id="MobiDB-lite"/>
    </source>
</evidence>
<evidence type="ECO:0000313" key="7">
    <source>
        <dbReference type="EMBL" id="CDJ59866.1"/>
    </source>
</evidence>
<proteinExistence type="predicted"/>
<feature type="region of interest" description="Disordered" evidence="5">
    <location>
        <begin position="1"/>
        <end position="28"/>
    </location>
</feature>
<dbReference type="InterPro" id="IPR011992">
    <property type="entry name" value="EF-hand-dom_pair"/>
</dbReference>